<keyword evidence="2" id="KW-1185">Reference proteome</keyword>
<dbReference type="Proteomes" id="UP000095605">
    <property type="component" value="Unassembled WGS sequence"/>
</dbReference>
<dbReference type="EMBL" id="LPNL01000005">
    <property type="protein sequence ID" value="OEJ85781.1"/>
    <property type="molecule type" value="Genomic_DNA"/>
</dbReference>
<sequence>MGGTDKKIRQLKKTRALVESTSLMANLPTLRSVKLKSLNNNTFMTECNTILVSLLQCWSAFELPNSKSESIETAYKTGNRLYDESVKAAGGNINKGKLVQGGNNQAKANKCTSLMNDLIHCADGKYGMKDSQIENSGVGLPKNHNFYHRKSADTSKSAAQFNDKLTSMYTRVTGKYPKGVDGKPGRE</sequence>
<name>A0A1E5RFV3_9ASCO</name>
<evidence type="ECO:0000313" key="1">
    <source>
        <dbReference type="EMBL" id="OEJ85781.1"/>
    </source>
</evidence>
<evidence type="ECO:0000313" key="2">
    <source>
        <dbReference type="Proteomes" id="UP000095605"/>
    </source>
</evidence>
<dbReference type="OrthoDB" id="3970779at2759"/>
<organism evidence="1 2">
    <name type="scientific">Hanseniaspora opuntiae</name>
    <dbReference type="NCBI Taxonomy" id="211096"/>
    <lineage>
        <taxon>Eukaryota</taxon>
        <taxon>Fungi</taxon>
        <taxon>Dikarya</taxon>
        <taxon>Ascomycota</taxon>
        <taxon>Saccharomycotina</taxon>
        <taxon>Saccharomycetes</taxon>
        <taxon>Saccharomycodales</taxon>
        <taxon>Saccharomycodaceae</taxon>
        <taxon>Hanseniaspora</taxon>
    </lineage>
</organism>
<reference evidence="2" key="1">
    <citation type="journal article" date="2016" name="Genome Announc.">
        <title>Genome sequences of three species of Hanseniaspora isolated from spontaneous wine fermentations.</title>
        <authorList>
            <person name="Sternes P.R."/>
            <person name="Lee D."/>
            <person name="Kutyna D.R."/>
            <person name="Borneman A.R."/>
        </authorList>
    </citation>
    <scope>NUCLEOTIDE SEQUENCE [LARGE SCALE GENOMIC DNA]</scope>
    <source>
        <strain evidence="2">AWRI3578</strain>
    </source>
</reference>
<comment type="caution">
    <text evidence="1">The sequence shown here is derived from an EMBL/GenBank/DDBJ whole genome shotgun (WGS) entry which is preliminary data.</text>
</comment>
<accession>A0A1E5RFV3</accession>
<proteinExistence type="predicted"/>
<protein>
    <submittedName>
        <fullName evidence="1">Uncharacterized protein</fullName>
    </submittedName>
</protein>
<dbReference type="AlphaFoldDB" id="A0A1E5RFV3"/>
<gene>
    <name evidence="1" type="ORF">AWRI3578_g2379</name>
</gene>